<dbReference type="Gene3D" id="2.30.110.50">
    <property type="match status" value="1"/>
</dbReference>
<organism evidence="7 8">
    <name type="scientific">Pseudomonas aestuarii</name>
    <dbReference type="NCBI Taxonomy" id="3018340"/>
    <lineage>
        <taxon>Bacteria</taxon>
        <taxon>Pseudomonadati</taxon>
        <taxon>Pseudomonadota</taxon>
        <taxon>Gammaproteobacteria</taxon>
        <taxon>Pseudomonadales</taxon>
        <taxon>Pseudomonadaceae</taxon>
        <taxon>Pseudomonas</taxon>
    </lineage>
</organism>
<dbReference type="Pfam" id="PF05954">
    <property type="entry name" value="Phage_GPD"/>
    <property type="match status" value="1"/>
</dbReference>
<dbReference type="SUPFAM" id="SSF69255">
    <property type="entry name" value="gp5 N-terminal domain-like"/>
    <property type="match status" value="1"/>
</dbReference>
<dbReference type="Proteomes" id="UP001212042">
    <property type="component" value="Unassembled WGS sequence"/>
</dbReference>
<dbReference type="SUPFAM" id="SSF69279">
    <property type="entry name" value="Phage tail proteins"/>
    <property type="match status" value="2"/>
</dbReference>
<dbReference type="InterPro" id="IPR050708">
    <property type="entry name" value="T6SS_VgrG/RHS"/>
</dbReference>
<dbReference type="PANTHER" id="PTHR32305">
    <property type="match status" value="1"/>
</dbReference>
<proteinExistence type="inferred from homology"/>
<accession>A0ABT4XFB8</accession>
<dbReference type="InterPro" id="IPR006533">
    <property type="entry name" value="T6SS_Vgr_RhsGE"/>
</dbReference>
<evidence type="ECO:0000313" key="7">
    <source>
        <dbReference type="EMBL" id="MDA7086906.1"/>
    </source>
</evidence>
<evidence type="ECO:0000259" key="6">
    <source>
        <dbReference type="Pfam" id="PF22178"/>
    </source>
</evidence>
<name>A0ABT4XFB8_9PSED</name>
<dbReference type="NCBIfam" id="TIGR01646">
    <property type="entry name" value="vgr_GE"/>
    <property type="match status" value="1"/>
</dbReference>
<reference evidence="7 8" key="1">
    <citation type="submission" date="2023-01" db="EMBL/GenBank/DDBJ databases">
        <title>Pseudomonas SA3-5T sp. nov., isolated from tidal flat sediment.</title>
        <authorList>
            <person name="Kim H.S."/>
            <person name="Kim J.-S."/>
            <person name="Suh M.K."/>
            <person name="Eom M.K."/>
            <person name="Lee J.-S."/>
        </authorList>
    </citation>
    <scope>NUCLEOTIDE SEQUENCE [LARGE SCALE GENOMIC DNA]</scope>
    <source>
        <strain evidence="7 8">SA3-5</strain>
    </source>
</reference>
<dbReference type="Pfam" id="PF04717">
    <property type="entry name" value="Phage_base_V"/>
    <property type="match status" value="1"/>
</dbReference>
<feature type="region of interest" description="Disordered" evidence="4">
    <location>
        <begin position="255"/>
        <end position="279"/>
    </location>
</feature>
<dbReference type="InterPro" id="IPR037026">
    <property type="entry name" value="Vgr_OB-fold_dom_sf"/>
</dbReference>
<protein>
    <submittedName>
        <fullName evidence="7">Type VI secretion system tip protein TssI/VgrG</fullName>
    </submittedName>
</protein>
<feature type="domain" description="Gp5/Type VI secretion system Vgr C-terminal trimerisation" evidence="6">
    <location>
        <begin position="479"/>
        <end position="586"/>
    </location>
</feature>
<dbReference type="InterPro" id="IPR006531">
    <property type="entry name" value="Gp5/Vgr_OB"/>
</dbReference>
<dbReference type="Gene3D" id="4.10.220.110">
    <property type="match status" value="1"/>
</dbReference>
<evidence type="ECO:0000256" key="1">
    <source>
        <dbReference type="ARBA" id="ARBA00004613"/>
    </source>
</evidence>
<comment type="caution">
    <text evidence="7">The sequence shown here is derived from an EMBL/GenBank/DDBJ whole genome shotgun (WGS) entry which is preliminary data.</text>
</comment>
<dbReference type="NCBIfam" id="TIGR03361">
    <property type="entry name" value="VI_Rhs_Vgr"/>
    <property type="match status" value="1"/>
</dbReference>
<keyword evidence="8" id="KW-1185">Reference proteome</keyword>
<dbReference type="Pfam" id="PF22178">
    <property type="entry name" value="Gp5_trimer_C"/>
    <property type="match status" value="1"/>
</dbReference>
<comment type="similarity">
    <text evidence="2">Belongs to the VgrG protein family.</text>
</comment>
<evidence type="ECO:0000256" key="2">
    <source>
        <dbReference type="ARBA" id="ARBA00005558"/>
    </source>
</evidence>
<dbReference type="RefSeq" id="WP_271347801.1">
    <property type="nucleotide sequence ID" value="NZ_JAQJZJ010000004.1"/>
</dbReference>
<evidence type="ECO:0000256" key="3">
    <source>
        <dbReference type="ARBA" id="ARBA00022525"/>
    </source>
</evidence>
<sequence length="812" mass="91550">MFNPANETHFSLSIEGLEHDLQVLEFSGREAISQPYRFDVELISERPDLDLQSLLHQPAFLAFTPDGPGVHGIIYQVAQGESGKRLTRYKISLVPQLSYLTHRSNQRIFQHLTVPQIVAQVLEEHGIQANAYQFQLGPTVYPERDYCVQYDESDLHFIQRLCEEEGIHYHFQHSQQGHVLIFGDDQSAFGKLGQPTAYLQDNGMTADEPVVKRFAVRLETRTSRTTRRDYDFEQPRLQLEAAFKPAQDPEAKALPDLEDYDYPGRYTDRTRGKHLSQRHLERHRADYRLAEGRSDQPKLLSGHFLELSDHPRQDCNDLWLLREINHEGKQPQVLEESVTSHTDASDGFQQGYRNRFSATPWDIPYRPALAHPKPRVLGSQSAVVTGPAGEEIHCDQYGRIKVQFFWDRHGQADDKTSCWLRVSNSWAGDNYGAIAIPRIGMEVLVTFLEGDPDQPLVTGCLYHKEHVVPYDLPANKTRSLFKTLSSPGGGGYNELRIEDQKGAEQIYLHAQRDWDENIEHDQKIRVGHERHDTVEANSFTELKAEEHLTVKAERKVEVKPDDHLTVGQNQHIKLGSAQLTKAGREIHLKAGQKMVIEAGTELTLKAGGSFIKLDPGGVTLSGPLAKINAGGSPGKGSGIAILMPVIPLPADMDRAGKLLDRAKPGVLPTPDAIEQREYLFNIQLQDVPGDEGFPLAHTPWRILEGDDDKVLLEGETDEQGHVLLDDKQQKTLSTAYCKASKSLWLAYPGQCVALRLHLERQGWDAEQHALGALDFRDCVTRNQASNALLQHERSKQDSLCSTDLYTHLQSKE</sequence>
<dbReference type="InterPro" id="IPR054030">
    <property type="entry name" value="Gp5_Vgr_C"/>
</dbReference>
<gene>
    <name evidence="7" type="primary">tssI</name>
    <name evidence="7" type="ORF">PH586_10980</name>
</gene>
<dbReference type="Gene3D" id="2.40.50.230">
    <property type="entry name" value="Gp5 N-terminal domain"/>
    <property type="match status" value="1"/>
</dbReference>
<comment type="subcellular location">
    <subcellularLocation>
        <location evidence="1">Secreted</location>
    </subcellularLocation>
</comment>
<evidence type="ECO:0000259" key="5">
    <source>
        <dbReference type="Pfam" id="PF04717"/>
    </source>
</evidence>
<evidence type="ECO:0000256" key="4">
    <source>
        <dbReference type="SAM" id="MobiDB-lite"/>
    </source>
</evidence>
<keyword evidence="3" id="KW-0964">Secreted</keyword>
<evidence type="ECO:0000313" key="8">
    <source>
        <dbReference type="Proteomes" id="UP001212042"/>
    </source>
</evidence>
<dbReference type="PANTHER" id="PTHR32305:SF15">
    <property type="entry name" value="PROTEIN RHSA-RELATED"/>
    <property type="match status" value="1"/>
</dbReference>
<feature type="domain" description="Gp5/Type VI secretion system Vgr protein OB-fold" evidence="5">
    <location>
        <begin position="395"/>
        <end position="462"/>
    </location>
</feature>
<dbReference type="InterPro" id="IPR017847">
    <property type="entry name" value="T6SS_RhsGE_Vgr_subset"/>
</dbReference>
<dbReference type="Gene3D" id="3.55.50.10">
    <property type="entry name" value="Baseplate protein-like domains"/>
    <property type="match status" value="1"/>
</dbReference>
<dbReference type="EMBL" id="JAQJZJ010000004">
    <property type="protein sequence ID" value="MDA7086906.1"/>
    <property type="molecule type" value="Genomic_DNA"/>
</dbReference>
<dbReference type="SUPFAM" id="SSF69349">
    <property type="entry name" value="Phage fibre proteins"/>
    <property type="match status" value="1"/>
</dbReference>